<evidence type="ECO:0000313" key="3">
    <source>
        <dbReference type="Proteomes" id="UP000269220"/>
    </source>
</evidence>
<dbReference type="EMBL" id="RMVN01000008">
    <property type="protein sequence ID" value="RSK21245.1"/>
    <property type="molecule type" value="Genomic_DNA"/>
</dbReference>
<comment type="caution">
    <text evidence="2">The sequence shown here is derived from an EMBL/GenBank/DDBJ whole genome shotgun (WGS) entry which is preliminary data.</text>
</comment>
<dbReference type="AlphaFoldDB" id="A0A3R9N6I1"/>
<evidence type="ECO:0000313" key="2">
    <source>
        <dbReference type="EMBL" id="RSK21245.1"/>
    </source>
</evidence>
<protein>
    <submittedName>
        <fullName evidence="2">Phage Mu protein F like protein</fullName>
    </submittedName>
</protein>
<dbReference type="RefSeq" id="WP_125458425.1">
    <property type="nucleotide sequence ID" value="NZ_RMVN01000008.1"/>
</dbReference>
<proteinExistence type="predicted"/>
<feature type="domain" description="Phage head morphogenesis" evidence="1">
    <location>
        <begin position="202"/>
        <end position="305"/>
    </location>
</feature>
<accession>A0A3R9N6I1</accession>
<gene>
    <name evidence="2" type="ORF">D8800_06890</name>
</gene>
<sequence>MLTNKYWEDRYRAEEKARELADKRVAYQLNGVYQQHANNIQKEIDSFWQRYADKEGITKLEAKQRADRLDMVNVEFKARQLVERANRLRERGQKVTSEDFTKAENDLMRLYNLKMKTSRLEVLQANIKLHQYDLALSEFEIIDKHLTESIRRENLFSAGVLNMTLGSFEASKVSADSIVYANFNNATWSSRVWERQSELRDIVKKGVADTVLRGKGTNLLINQLRKEFDVSYSYARRLAVTESARVYSEAQKANYGANGVEWFEVMTELKACKICQPFNGKIFKVSELIPALNAPPFHPNCRCTTVPHFRKDANRYGRRDDTDYKILNNKYVAKDGEKVYNQGMDKLDSLVSSGSISEARGDVEKQKSDFAIKYYEQLKNSNRADVVEKMVKSSKLSHSTVSEALEHILDNQYLLWDFEAFEERMMNFYPHYDMAQSFQRLYLGNPKKYDILMLQHESLESYYMNQLKMDYDEAHKRANLQFNYQEASENGED</sequence>
<reference evidence="2 3" key="1">
    <citation type="submission" date="2018-11" db="EMBL/GenBank/DDBJ databases">
        <title>Species Designations Belie Phenotypic and Genotypic Heterogeneity in Oral Streptococci.</title>
        <authorList>
            <person name="Velsko I."/>
        </authorList>
    </citation>
    <scope>NUCLEOTIDE SEQUENCE [LARGE SCALE GENOMIC DNA]</scope>
    <source>
        <strain evidence="2 3">BCC05</strain>
    </source>
</reference>
<organism evidence="2 3">
    <name type="scientific">Streptococcus oralis</name>
    <dbReference type="NCBI Taxonomy" id="1303"/>
    <lineage>
        <taxon>Bacteria</taxon>
        <taxon>Bacillati</taxon>
        <taxon>Bacillota</taxon>
        <taxon>Bacilli</taxon>
        <taxon>Lactobacillales</taxon>
        <taxon>Streptococcaceae</taxon>
        <taxon>Streptococcus</taxon>
    </lineage>
</organism>
<dbReference type="InterPro" id="IPR006528">
    <property type="entry name" value="Phage_head_morphogenesis_dom"/>
</dbReference>
<dbReference type="Proteomes" id="UP000269220">
    <property type="component" value="Unassembled WGS sequence"/>
</dbReference>
<name>A0A3R9N6I1_STROR</name>
<dbReference type="NCBIfam" id="TIGR01641">
    <property type="entry name" value="phageSPP1_gp7"/>
    <property type="match status" value="1"/>
</dbReference>
<dbReference type="Pfam" id="PF04233">
    <property type="entry name" value="Phage_Mu_F"/>
    <property type="match status" value="1"/>
</dbReference>
<evidence type="ECO:0000259" key="1">
    <source>
        <dbReference type="Pfam" id="PF04233"/>
    </source>
</evidence>